<dbReference type="RefSeq" id="WP_020214891.1">
    <property type="nucleotide sequence ID" value="NZ_JRLX01000040.1"/>
</dbReference>
<feature type="signal peptide" evidence="2">
    <location>
        <begin position="1"/>
        <end position="28"/>
    </location>
</feature>
<protein>
    <recommendedName>
        <fullName evidence="3">Secretion system C-terminal sorting domain-containing protein</fullName>
    </recommendedName>
</protein>
<dbReference type="Pfam" id="PF18962">
    <property type="entry name" value="Por_Secre_tail"/>
    <property type="match status" value="1"/>
</dbReference>
<dbReference type="InterPro" id="IPR026444">
    <property type="entry name" value="Secre_tail"/>
</dbReference>
<evidence type="ECO:0000313" key="5">
    <source>
        <dbReference type="Proteomes" id="UP000030152"/>
    </source>
</evidence>
<keyword evidence="5" id="KW-1185">Reference proteome</keyword>
<gene>
    <name evidence="4" type="ORF">Q765_20165</name>
</gene>
<feature type="chain" id="PRO_5001991657" description="Secretion system C-terminal sorting domain-containing protein" evidence="2">
    <location>
        <begin position="29"/>
        <end position="415"/>
    </location>
</feature>
<feature type="domain" description="Secretion system C-terminal sorting" evidence="3">
    <location>
        <begin position="341"/>
        <end position="412"/>
    </location>
</feature>
<organism evidence="4 5">
    <name type="scientific">Flavobacterium rivuli WB 3.3-2 = DSM 21788</name>
    <dbReference type="NCBI Taxonomy" id="1121895"/>
    <lineage>
        <taxon>Bacteria</taxon>
        <taxon>Pseudomonadati</taxon>
        <taxon>Bacteroidota</taxon>
        <taxon>Flavobacteriia</taxon>
        <taxon>Flavobacteriales</taxon>
        <taxon>Flavobacteriaceae</taxon>
        <taxon>Flavobacterium</taxon>
    </lineage>
</organism>
<proteinExistence type="predicted"/>
<sequence length="415" mass="43769">MKRKLLKSTFFMIPFSALLFAAPTSAYAQTYNWNGGSSNFYLESNWTSTQGAVVFDDSSFKTVRTNDSGTSPVINSTVAWQPGIFDTTAGNLTINADFNIYFNDKLNGTVTVNSGANFTCRNIFRVGREGTGVLNINGIVRCLHETNFQSIFIGAKQGGNGTVNVNDGGFLSGGYQLEVGTRDFYPTGALNVSTGGTAEAYWVTAIGPSGTINVNGGTVNTGQLLIVGDLYLDDTANPGTLGSIVGSININSGVLNVNQNDLAEPGLNINANGKIMIDGGSLIIKRTGTDFSEIVNDYVTNGQITAAPGKQIVTGYDGVFTTVTAQAISGVKSAVKNKYSVFPNPAENIVTISADKGTAENFNIEVVNLLGETVMRATAVNTISHNLNIGNLATGMYVLKINTASSASTCRIIKK</sequence>
<dbReference type="eggNOG" id="ENOG502ZAF0">
    <property type="taxonomic scope" value="Bacteria"/>
</dbReference>
<dbReference type="NCBIfam" id="TIGR04183">
    <property type="entry name" value="Por_Secre_tail"/>
    <property type="match status" value="1"/>
</dbReference>
<name>A0A0A2LZV3_9FLAO</name>
<evidence type="ECO:0000256" key="1">
    <source>
        <dbReference type="ARBA" id="ARBA00022729"/>
    </source>
</evidence>
<reference evidence="4 5" key="1">
    <citation type="submission" date="2013-09" db="EMBL/GenBank/DDBJ databases">
        <authorList>
            <person name="Zeng Z."/>
            <person name="Chen C."/>
        </authorList>
    </citation>
    <scope>NUCLEOTIDE SEQUENCE [LARGE SCALE GENOMIC DNA]</scope>
    <source>
        <strain evidence="4 5">WB 3.3-2</strain>
    </source>
</reference>
<evidence type="ECO:0000256" key="2">
    <source>
        <dbReference type="SAM" id="SignalP"/>
    </source>
</evidence>
<dbReference type="AlphaFoldDB" id="A0A0A2LZV3"/>
<keyword evidence="1 2" id="KW-0732">Signal</keyword>
<dbReference type="OrthoDB" id="5294031at2"/>
<dbReference type="STRING" id="1121895.GCA_000378485_03716"/>
<dbReference type="Proteomes" id="UP000030152">
    <property type="component" value="Unassembled WGS sequence"/>
</dbReference>
<comment type="caution">
    <text evidence="4">The sequence shown here is derived from an EMBL/GenBank/DDBJ whole genome shotgun (WGS) entry which is preliminary data.</text>
</comment>
<accession>A0A0A2LZV3</accession>
<evidence type="ECO:0000313" key="4">
    <source>
        <dbReference type="EMBL" id="KGO84723.1"/>
    </source>
</evidence>
<evidence type="ECO:0000259" key="3">
    <source>
        <dbReference type="Pfam" id="PF18962"/>
    </source>
</evidence>
<dbReference type="EMBL" id="JRLX01000040">
    <property type="protein sequence ID" value="KGO84723.1"/>
    <property type="molecule type" value="Genomic_DNA"/>
</dbReference>